<dbReference type="Pfam" id="PF00476">
    <property type="entry name" value="DNA_pol_A"/>
    <property type="match status" value="1"/>
</dbReference>
<dbReference type="InterPro" id="IPR019760">
    <property type="entry name" value="DNA-dir_DNA_pol_A_CS"/>
</dbReference>
<reference evidence="7 8" key="1">
    <citation type="submission" date="2022-01" db="EMBL/GenBank/DDBJ databases">
        <title>A chromosomal length assembly of Cordylochernes scorpioides.</title>
        <authorList>
            <person name="Zeh D."/>
            <person name="Zeh J."/>
        </authorList>
    </citation>
    <scope>NUCLEOTIDE SEQUENCE [LARGE SCALE GENOMIC DNA]</scope>
    <source>
        <strain evidence="7">IN4F17</strain>
        <tissue evidence="7">Whole Body</tissue>
    </source>
</reference>
<keyword evidence="3" id="KW-0548">Nucleotidyltransferase</keyword>
<evidence type="ECO:0000256" key="1">
    <source>
        <dbReference type="ARBA" id="ARBA00012417"/>
    </source>
</evidence>
<evidence type="ECO:0000256" key="3">
    <source>
        <dbReference type="ARBA" id="ARBA00022695"/>
    </source>
</evidence>
<keyword evidence="4" id="KW-0239">DNA-directed DNA polymerase</keyword>
<feature type="non-terminal residue" evidence="7">
    <location>
        <position position="1"/>
    </location>
</feature>
<evidence type="ECO:0000313" key="7">
    <source>
        <dbReference type="EMBL" id="UYV70407.1"/>
    </source>
</evidence>
<dbReference type="PRINTS" id="PR00868">
    <property type="entry name" value="DNAPOLI"/>
</dbReference>
<sequence length="283" mass="31825">MDPEQQLYTPKIEDIAVIDAQRHYFIDHDNNIWWQVIQPLLRQQRYSPENKMYRVHGQCEYFTATGRISMQEPNLQCVPRDFDLLPGHNLCLRDVFIAQPGCVLVAGDYSQLELRMLAHLSSDTALIDVLNRGTDVFIAVASRWKNKEEHLVTDSERQHAKQICYGIIYGMGLKTLAAQLGVTETEALQFMSSFKSAYPTNLCPASQRFLRATVNQCRSQGYVETIRGRRRPLPGLSSANAAVRSAAERQAINTLVQGSAADLVKLATVAAQRSMDSLLATRP</sequence>
<dbReference type="PROSITE" id="PS00447">
    <property type="entry name" value="DNA_POLYMERASE_A"/>
    <property type="match status" value="1"/>
</dbReference>
<evidence type="ECO:0000259" key="6">
    <source>
        <dbReference type="SMART" id="SM00482"/>
    </source>
</evidence>
<comment type="catalytic activity">
    <reaction evidence="5">
        <text>DNA(n) + a 2'-deoxyribonucleoside 5'-triphosphate = DNA(n+1) + diphosphate</text>
        <dbReference type="Rhea" id="RHEA:22508"/>
        <dbReference type="Rhea" id="RHEA-COMP:17339"/>
        <dbReference type="Rhea" id="RHEA-COMP:17340"/>
        <dbReference type="ChEBI" id="CHEBI:33019"/>
        <dbReference type="ChEBI" id="CHEBI:61560"/>
        <dbReference type="ChEBI" id="CHEBI:173112"/>
        <dbReference type="EC" id="2.7.7.7"/>
    </reaction>
</comment>
<dbReference type="InterPro" id="IPR001098">
    <property type="entry name" value="DNA-dir_DNA_pol_A_palm_dom"/>
</dbReference>
<keyword evidence="2" id="KW-0808">Transferase</keyword>
<feature type="domain" description="DNA-directed DNA polymerase family A palm" evidence="6">
    <location>
        <begin position="89"/>
        <end position="281"/>
    </location>
</feature>
<keyword evidence="8" id="KW-1185">Reference proteome</keyword>
<dbReference type="Gene3D" id="1.10.150.20">
    <property type="entry name" value="5' to 3' exonuclease, C-terminal subdomain"/>
    <property type="match status" value="1"/>
</dbReference>
<protein>
    <recommendedName>
        <fullName evidence="1">DNA-directed DNA polymerase</fullName>
        <ecNumber evidence="1">2.7.7.7</ecNumber>
    </recommendedName>
</protein>
<name>A0ABY6KNF6_9ARAC</name>
<dbReference type="InterPro" id="IPR002298">
    <property type="entry name" value="DNA_polymerase_A"/>
</dbReference>
<dbReference type="PANTHER" id="PTHR10133:SF62">
    <property type="entry name" value="DNA POLYMERASE THETA"/>
    <property type="match status" value="1"/>
</dbReference>
<organism evidence="7 8">
    <name type="scientific">Cordylochernes scorpioides</name>
    <dbReference type="NCBI Taxonomy" id="51811"/>
    <lineage>
        <taxon>Eukaryota</taxon>
        <taxon>Metazoa</taxon>
        <taxon>Ecdysozoa</taxon>
        <taxon>Arthropoda</taxon>
        <taxon>Chelicerata</taxon>
        <taxon>Arachnida</taxon>
        <taxon>Pseudoscorpiones</taxon>
        <taxon>Cheliferoidea</taxon>
        <taxon>Chernetidae</taxon>
        <taxon>Cordylochernes</taxon>
    </lineage>
</organism>
<dbReference type="SMART" id="SM00482">
    <property type="entry name" value="POLAc"/>
    <property type="match status" value="1"/>
</dbReference>
<evidence type="ECO:0000256" key="5">
    <source>
        <dbReference type="ARBA" id="ARBA00049244"/>
    </source>
</evidence>
<evidence type="ECO:0000256" key="4">
    <source>
        <dbReference type="ARBA" id="ARBA00022932"/>
    </source>
</evidence>
<proteinExistence type="predicted"/>
<gene>
    <name evidence="7" type="ORF">LAZ67_7002923</name>
</gene>
<dbReference type="PANTHER" id="PTHR10133">
    <property type="entry name" value="DNA POLYMERASE I"/>
    <property type="match status" value="1"/>
</dbReference>
<evidence type="ECO:0000256" key="2">
    <source>
        <dbReference type="ARBA" id="ARBA00022679"/>
    </source>
</evidence>
<dbReference type="InterPro" id="IPR043502">
    <property type="entry name" value="DNA/RNA_pol_sf"/>
</dbReference>
<accession>A0ABY6KNF6</accession>
<dbReference type="CDD" id="cd08638">
    <property type="entry name" value="DNA_pol_A_theta"/>
    <property type="match status" value="1"/>
</dbReference>
<dbReference type="EC" id="2.7.7.7" evidence="1"/>
<dbReference type="SUPFAM" id="SSF56672">
    <property type="entry name" value="DNA/RNA polymerases"/>
    <property type="match status" value="1"/>
</dbReference>
<dbReference type="Gene3D" id="3.30.70.370">
    <property type="match status" value="1"/>
</dbReference>
<evidence type="ECO:0000313" key="8">
    <source>
        <dbReference type="Proteomes" id="UP001235939"/>
    </source>
</evidence>
<dbReference type="EMBL" id="CP092869">
    <property type="protein sequence ID" value="UYV70407.1"/>
    <property type="molecule type" value="Genomic_DNA"/>
</dbReference>
<dbReference type="Proteomes" id="UP001235939">
    <property type="component" value="Chromosome 07"/>
</dbReference>